<protein>
    <recommendedName>
        <fullName evidence="4">DUF4190 domain-containing protein</fullName>
    </recommendedName>
</protein>
<accession>A0ABD5SH45</accession>
<evidence type="ECO:0000313" key="3">
    <source>
        <dbReference type="Proteomes" id="UP001596442"/>
    </source>
</evidence>
<evidence type="ECO:0000313" key="2">
    <source>
        <dbReference type="EMBL" id="MFC6754555.1"/>
    </source>
</evidence>
<evidence type="ECO:0008006" key="4">
    <source>
        <dbReference type="Google" id="ProtNLM"/>
    </source>
</evidence>
<gene>
    <name evidence="2" type="ORF">ACFQEU_13970</name>
</gene>
<keyword evidence="1" id="KW-0812">Transmembrane</keyword>
<dbReference type="EMBL" id="JBHSWW010000296">
    <property type="protein sequence ID" value="MFC6754555.1"/>
    <property type="molecule type" value="Genomic_DNA"/>
</dbReference>
<feature type="transmembrane region" description="Helical" evidence="1">
    <location>
        <begin position="57"/>
        <end position="78"/>
    </location>
</feature>
<keyword evidence="3" id="KW-1185">Reference proteome</keyword>
<proteinExistence type="predicted"/>
<dbReference type="Proteomes" id="UP001596442">
    <property type="component" value="Unassembled WGS sequence"/>
</dbReference>
<dbReference type="AlphaFoldDB" id="A0ABD5SH45"/>
<reference evidence="2 3" key="1">
    <citation type="journal article" date="2019" name="Int. J. Syst. Evol. Microbiol.">
        <title>The Global Catalogue of Microorganisms (GCM) 10K type strain sequencing project: providing services to taxonomists for standard genome sequencing and annotation.</title>
        <authorList>
            <consortium name="The Broad Institute Genomics Platform"/>
            <consortium name="The Broad Institute Genome Sequencing Center for Infectious Disease"/>
            <person name="Wu L."/>
            <person name="Ma J."/>
        </authorList>
    </citation>
    <scope>NUCLEOTIDE SEQUENCE [LARGE SCALE GENOMIC DNA]</scope>
    <source>
        <strain evidence="2 3">CGMCC 1.3239</strain>
    </source>
</reference>
<name>A0ABD5SH45_9EURY</name>
<feature type="transmembrane region" description="Helical" evidence="1">
    <location>
        <begin position="98"/>
        <end position="120"/>
    </location>
</feature>
<keyword evidence="1" id="KW-0472">Membrane</keyword>
<evidence type="ECO:0000256" key="1">
    <source>
        <dbReference type="SAM" id="Phobius"/>
    </source>
</evidence>
<sequence>MRKTAINAAVALVASVAMLFVPVGAVVAPVVGGVVFGTLQSKDGIRVDYVRSTAIGALFGVTVLLFAVGLFIATPVLSHAATTVQSVAFGFLAELHPLAYALVAGTVATGAFVGSSLLVAELELGRRGPPSPTSS</sequence>
<keyword evidence="1" id="KW-1133">Transmembrane helix</keyword>
<dbReference type="RefSeq" id="WP_379783130.1">
    <property type="nucleotide sequence ID" value="NZ_JBHSWW010000296.1"/>
</dbReference>
<comment type="caution">
    <text evidence="2">The sequence shown here is derived from an EMBL/GenBank/DDBJ whole genome shotgun (WGS) entry which is preliminary data.</text>
</comment>
<organism evidence="2 3">
    <name type="scientific">Halorubrum tibetense</name>
    <dbReference type="NCBI Taxonomy" id="175631"/>
    <lineage>
        <taxon>Archaea</taxon>
        <taxon>Methanobacteriati</taxon>
        <taxon>Methanobacteriota</taxon>
        <taxon>Stenosarchaea group</taxon>
        <taxon>Halobacteria</taxon>
        <taxon>Halobacteriales</taxon>
        <taxon>Haloferacaceae</taxon>
        <taxon>Halorubrum</taxon>
    </lineage>
</organism>
<feature type="transmembrane region" description="Helical" evidence="1">
    <location>
        <begin position="6"/>
        <end position="36"/>
    </location>
</feature>